<evidence type="ECO:0000313" key="4">
    <source>
        <dbReference type="Proteomes" id="UP000655225"/>
    </source>
</evidence>
<dbReference type="Gene3D" id="3.30.800.10">
    <property type="entry name" value="Phosphatidylinositol Phosphate Kinase II Beta"/>
    <property type="match status" value="1"/>
</dbReference>
<dbReference type="InterPro" id="IPR003409">
    <property type="entry name" value="MORN"/>
</dbReference>
<comment type="caution">
    <text evidence="3">The sequence shown here is derived from an EMBL/GenBank/DDBJ whole genome shotgun (WGS) entry which is preliminary data.</text>
</comment>
<dbReference type="EMBL" id="JABCRI010000002">
    <property type="protein sequence ID" value="KAF8411781.1"/>
    <property type="molecule type" value="Genomic_DNA"/>
</dbReference>
<dbReference type="PANTHER" id="PTHR43215:SF14">
    <property type="entry name" value="RADIAL SPOKE HEAD 1 HOMOLOG"/>
    <property type="match status" value="1"/>
</dbReference>
<dbReference type="SUPFAM" id="SSF56104">
    <property type="entry name" value="SAICAR synthase-like"/>
    <property type="match status" value="1"/>
</dbReference>
<sequence length="446" mass="50831">MIPIKKHLVIEVPYLMFVRHNEKVFLNGDVYVGKIKGLLPHGKGKYTWSDGTVYEGEWEEGKMNGQGKICWTSGAKYEGDFSGGYLHGFGTLTGLDGSIYKGAWRMNIQHGLGRKKYCSLDIYDGPWKEGIQEGSGTYAWNTGTTYTGNWKAGKMCGRGIMKLANGDWFDGFWLEGLRHGSGFYRFADGGYYFGTWTRGLKDGQGTFYPSGSKLPKQTKWYSSIGCCDNRQSLMSHNSLVNLEEFRVRKPSVKRRLSEKLLVGDVFRSSGRISHKATPLDGDWSLGDSDREVSSQESSRTSNEGQHEVQDNSNLVYEREYMQGVLIKEKAKNNAGLSDNSKQRNKCQAKEAQKRPGENIFKGHRNYYLMLDLQVGIRYTVGKITPVPIREVRSSDFGPRARIKMYFPKKGSQLTPPHYSIGFYWKDYCPMVFRYSPILWLYIWVLT</sequence>
<dbReference type="OMA" id="FESHRSY"/>
<dbReference type="GO" id="GO:0005829">
    <property type="term" value="C:cytosol"/>
    <property type="evidence" value="ECO:0007669"/>
    <property type="project" value="TreeGrafter"/>
</dbReference>
<keyword evidence="1" id="KW-0677">Repeat</keyword>
<dbReference type="OrthoDB" id="70770at2759"/>
<dbReference type="Gene3D" id="2.20.110.10">
    <property type="entry name" value="Histone H3 K4-specific methyltransferase SET7/9 N-terminal domain"/>
    <property type="match status" value="4"/>
</dbReference>
<feature type="region of interest" description="Disordered" evidence="2">
    <location>
        <begin position="277"/>
        <end position="313"/>
    </location>
</feature>
<dbReference type="Proteomes" id="UP000655225">
    <property type="component" value="Unassembled WGS sequence"/>
</dbReference>
<feature type="compositionally biased region" description="Polar residues" evidence="2">
    <location>
        <begin position="294"/>
        <end position="303"/>
    </location>
</feature>
<accession>A0A835DQ70</accession>
<evidence type="ECO:0000256" key="1">
    <source>
        <dbReference type="ARBA" id="ARBA00022737"/>
    </source>
</evidence>
<dbReference type="GO" id="GO:0016020">
    <property type="term" value="C:membrane"/>
    <property type="evidence" value="ECO:0007669"/>
    <property type="project" value="UniProtKB-ARBA"/>
</dbReference>
<feature type="region of interest" description="Disordered" evidence="2">
    <location>
        <begin position="331"/>
        <end position="354"/>
    </location>
</feature>
<gene>
    <name evidence="3" type="ORF">HHK36_004340</name>
</gene>
<protein>
    <submittedName>
        <fullName evidence="3">Uncharacterized protein</fullName>
    </submittedName>
</protein>
<dbReference type="PANTHER" id="PTHR43215">
    <property type="entry name" value="RADIAL SPOKE HEAD 1 HOMOLOG"/>
    <property type="match status" value="1"/>
</dbReference>
<organism evidence="3 4">
    <name type="scientific">Tetracentron sinense</name>
    <name type="common">Spur-leaf</name>
    <dbReference type="NCBI Taxonomy" id="13715"/>
    <lineage>
        <taxon>Eukaryota</taxon>
        <taxon>Viridiplantae</taxon>
        <taxon>Streptophyta</taxon>
        <taxon>Embryophyta</taxon>
        <taxon>Tracheophyta</taxon>
        <taxon>Spermatophyta</taxon>
        <taxon>Magnoliopsida</taxon>
        <taxon>Trochodendrales</taxon>
        <taxon>Trochodendraceae</taxon>
        <taxon>Tetracentron</taxon>
    </lineage>
</organism>
<dbReference type="SMART" id="SM00698">
    <property type="entry name" value="MORN"/>
    <property type="match status" value="8"/>
</dbReference>
<proteinExistence type="predicted"/>
<dbReference type="AlphaFoldDB" id="A0A835DQ70"/>
<keyword evidence="4" id="KW-1185">Reference proteome</keyword>
<dbReference type="InterPro" id="IPR027484">
    <property type="entry name" value="PInositol-4-P-5-kinase_N"/>
</dbReference>
<evidence type="ECO:0000313" key="3">
    <source>
        <dbReference type="EMBL" id="KAF8411781.1"/>
    </source>
</evidence>
<reference evidence="3 4" key="1">
    <citation type="submission" date="2020-04" db="EMBL/GenBank/DDBJ databases">
        <title>Plant Genome Project.</title>
        <authorList>
            <person name="Zhang R.-G."/>
        </authorList>
    </citation>
    <scope>NUCLEOTIDE SEQUENCE [LARGE SCALE GENOMIC DNA]</scope>
    <source>
        <strain evidence="3">YNK0</strain>
        <tissue evidence="3">Leaf</tissue>
    </source>
</reference>
<name>A0A835DQ70_TETSI</name>
<dbReference type="Pfam" id="PF02493">
    <property type="entry name" value="MORN"/>
    <property type="match status" value="8"/>
</dbReference>
<dbReference type="SUPFAM" id="SSF82185">
    <property type="entry name" value="Histone H3 K4-specific methyltransferase SET7/9 N-terminal domain"/>
    <property type="match status" value="2"/>
</dbReference>
<evidence type="ECO:0000256" key="2">
    <source>
        <dbReference type="SAM" id="MobiDB-lite"/>
    </source>
</evidence>